<reference evidence="4" key="1">
    <citation type="submission" date="2017-02" db="UniProtKB">
        <authorList>
            <consortium name="WormBaseParasite"/>
        </authorList>
    </citation>
    <scope>IDENTIFICATION</scope>
</reference>
<evidence type="ECO:0000313" key="3">
    <source>
        <dbReference type="Proteomes" id="UP000278807"/>
    </source>
</evidence>
<accession>A0A0R3T6T2</accession>
<dbReference type="Proteomes" id="UP000278807">
    <property type="component" value="Unassembled WGS sequence"/>
</dbReference>
<name>A0A0R3T6T2_RODNA</name>
<feature type="region of interest" description="Disordered" evidence="1">
    <location>
        <begin position="1"/>
        <end position="29"/>
    </location>
</feature>
<protein>
    <submittedName>
        <fullName evidence="4">Suf domain-containing protein</fullName>
    </submittedName>
</protein>
<dbReference type="EMBL" id="UZAE01001447">
    <property type="protein sequence ID" value="VDN98628.1"/>
    <property type="molecule type" value="Genomic_DNA"/>
</dbReference>
<keyword evidence="3" id="KW-1185">Reference proteome</keyword>
<feature type="compositionally biased region" description="Basic and acidic residues" evidence="1">
    <location>
        <begin position="61"/>
        <end position="74"/>
    </location>
</feature>
<evidence type="ECO:0000256" key="1">
    <source>
        <dbReference type="SAM" id="MobiDB-lite"/>
    </source>
</evidence>
<dbReference type="AlphaFoldDB" id="A0A0R3T6T2"/>
<feature type="compositionally biased region" description="Basic and acidic residues" evidence="1">
    <location>
        <begin position="1"/>
        <end position="15"/>
    </location>
</feature>
<sequence>MDKIGFGGETRKKMPEVPQNGEVPYPNMEPIPVPTEAVSFYPLHNKVAVSSEPNRAYPEMDDNRIDPAKRLPTF</sequence>
<evidence type="ECO:0000313" key="2">
    <source>
        <dbReference type="EMBL" id="VDN98628.1"/>
    </source>
</evidence>
<gene>
    <name evidence="2" type="ORF">HNAJ_LOCUS2769</name>
</gene>
<reference evidence="2 3" key="2">
    <citation type="submission" date="2018-11" db="EMBL/GenBank/DDBJ databases">
        <authorList>
            <consortium name="Pathogen Informatics"/>
        </authorList>
    </citation>
    <scope>NUCLEOTIDE SEQUENCE [LARGE SCALE GENOMIC DNA]</scope>
</reference>
<evidence type="ECO:0000313" key="4">
    <source>
        <dbReference type="WBParaSite" id="HNAJ_0000277001-mRNA-1"/>
    </source>
</evidence>
<feature type="region of interest" description="Disordered" evidence="1">
    <location>
        <begin position="51"/>
        <end position="74"/>
    </location>
</feature>
<proteinExistence type="predicted"/>
<organism evidence="4">
    <name type="scientific">Rodentolepis nana</name>
    <name type="common">Dwarf tapeworm</name>
    <name type="synonym">Hymenolepis nana</name>
    <dbReference type="NCBI Taxonomy" id="102285"/>
    <lineage>
        <taxon>Eukaryota</taxon>
        <taxon>Metazoa</taxon>
        <taxon>Spiralia</taxon>
        <taxon>Lophotrochozoa</taxon>
        <taxon>Platyhelminthes</taxon>
        <taxon>Cestoda</taxon>
        <taxon>Eucestoda</taxon>
        <taxon>Cyclophyllidea</taxon>
        <taxon>Hymenolepididae</taxon>
        <taxon>Rodentolepis</taxon>
    </lineage>
</organism>
<dbReference type="WBParaSite" id="HNAJ_0000277001-mRNA-1">
    <property type="protein sequence ID" value="HNAJ_0000277001-mRNA-1"/>
    <property type="gene ID" value="HNAJ_0000277001"/>
</dbReference>